<name>A0AAI9FTR2_STEMA</name>
<protein>
    <submittedName>
        <fullName evidence="1">Uncharacterized protein</fullName>
    </submittedName>
</protein>
<accession>A0AAI9FTR2</accession>
<comment type="caution">
    <text evidence="1">The sequence shown here is derived from an EMBL/GenBank/DDBJ whole genome shotgun (WGS) entry which is preliminary data.</text>
</comment>
<proteinExistence type="predicted"/>
<organism evidence="1 2">
    <name type="scientific">Stenotrophomonas maltophilia</name>
    <name type="common">Pseudomonas maltophilia</name>
    <name type="synonym">Xanthomonas maltophilia</name>
    <dbReference type="NCBI Taxonomy" id="40324"/>
    <lineage>
        <taxon>Bacteria</taxon>
        <taxon>Pseudomonadati</taxon>
        <taxon>Pseudomonadota</taxon>
        <taxon>Gammaproteobacteria</taxon>
        <taxon>Lysobacterales</taxon>
        <taxon>Lysobacteraceae</taxon>
        <taxon>Stenotrophomonas</taxon>
        <taxon>Stenotrophomonas maltophilia group</taxon>
    </lineage>
</organism>
<dbReference type="AlphaFoldDB" id="A0AAI9FTR2"/>
<reference evidence="1" key="1">
    <citation type="submission" date="2022-07" db="EMBL/GenBank/DDBJ databases">
        <authorList>
            <consortium name="DAFM: The Division of Animal and Food Microbiology"/>
        </authorList>
    </citation>
    <scope>NUCLEOTIDE SEQUENCE</scope>
    <source>
        <strain evidence="1">19MO01SH01-2</strain>
    </source>
</reference>
<dbReference type="Proteomes" id="UP001218208">
    <property type="component" value="Unassembled WGS sequence"/>
</dbReference>
<gene>
    <name evidence="1" type="ORF">QEG23_001012</name>
</gene>
<evidence type="ECO:0000313" key="1">
    <source>
        <dbReference type="EMBL" id="EKT4091527.1"/>
    </source>
</evidence>
<dbReference type="EMBL" id="ABLOJW010000004">
    <property type="protein sequence ID" value="EKT4091527.1"/>
    <property type="molecule type" value="Genomic_DNA"/>
</dbReference>
<sequence length="74" mass="8337">METQLLRDIRALSISKRARELQSYPDLAKVEGDVQVTVGFDGREVRTLTLDAALRLAVIEMENAREVIDEYSAT</sequence>
<evidence type="ECO:0000313" key="2">
    <source>
        <dbReference type="Proteomes" id="UP001218208"/>
    </source>
</evidence>